<keyword evidence="1" id="KW-0863">Zinc-finger</keyword>
<dbReference type="PROSITE" id="PS50966">
    <property type="entry name" value="ZF_SWIM"/>
    <property type="match status" value="1"/>
</dbReference>
<keyword evidence="1" id="KW-0862">Zinc</keyword>
<dbReference type="InterPro" id="IPR007527">
    <property type="entry name" value="Znf_SWIM"/>
</dbReference>
<name>A0A0H5QX69_9EUKA</name>
<keyword evidence="1" id="KW-0479">Metal-binding</keyword>
<reference evidence="3" key="1">
    <citation type="submission" date="2015-04" db="EMBL/GenBank/DDBJ databases">
        <title>The genome sequence of the plant pathogenic Rhizarian Plasmodiophora brassicae reveals insights in its biotrophic life cycle and the origin of chitin synthesis.</title>
        <authorList>
            <person name="Schwelm A."/>
            <person name="Fogelqvist J."/>
            <person name="Knaust A."/>
            <person name="Julke S."/>
            <person name="Lilja T."/>
            <person name="Dhandapani V."/>
            <person name="Bonilla-Rosso G."/>
            <person name="Karlsson M."/>
            <person name="Shevchenko A."/>
            <person name="Choi S.R."/>
            <person name="Kim H.G."/>
            <person name="Park J.Y."/>
            <person name="Lim Y.P."/>
            <person name="Ludwig-Muller J."/>
            <person name="Dixelius C."/>
        </authorList>
    </citation>
    <scope>NUCLEOTIDE SEQUENCE</scope>
    <source>
        <tissue evidence="3">Potato root galls</tissue>
    </source>
</reference>
<feature type="domain" description="SWIM-type" evidence="2">
    <location>
        <begin position="575"/>
        <end position="606"/>
    </location>
</feature>
<dbReference type="Pfam" id="PF10551">
    <property type="entry name" value="MULE"/>
    <property type="match status" value="1"/>
</dbReference>
<sequence length="618" mass="70637">MADSTSESVSDNGNDWFAVEIGIPDASALKAVKKGMASHSIFKSDLVKCNFVHEETDDLRLVDLHTMRKRYARCTSSRCFAEIVDQDNMFCGVKYAISTCQIDGTSEIFQQGLHLAEMEENDARSPCKPKVTTPMKRKIASLLHDDPRRTPKLLQKHLTRCCRALEFGEIERVPMPSLQQIQNVVKRIRLQEGHTNTTDVVLAKIVSLKIADNWDTLNDDQPFAFGYGEREGLISIGVGSDADPFRICLTCKGLLGAFVMVNERHPEIKVICHIDTTFKTNRNAYPLFVVGYSDFSGKFHLLALSLCSQRRQADCEYVLQCIKTLFDEHYNFDFSPDFLMGDADAAQYNALNSVLPDCTYLMCFFHVLKNCWDRRDGIRYPEWKVISHDIYSMHLAASEFEFIQTSDTILARWCSDTSSPAVQRFAAYFEDQWLTERFSKWSIHWTEQGRATTNNPNEGFNARIKECLGRRRLHICPLIDELAKLIESESECVRTFNVIPLASERLIQRYNKFKASGLLNARSVNAEEVLVIQAEHPVIDNNGVQDDCDFHVVHKDIINHNYLRMERLHMPPIGWLIVLEQQQCSCQYFSKFGICVHVIHACQHAGSKYLECQHPCSV</sequence>
<evidence type="ECO:0000313" key="3">
    <source>
        <dbReference type="EMBL" id="CRZ06588.1"/>
    </source>
</evidence>
<dbReference type="EMBL" id="HACM01006146">
    <property type="protein sequence ID" value="CRZ06588.1"/>
    <property type="molecule type" value="Transcribed_RNA"/>
</dbReference>
<dbReference type="AlphaFoldDB" id="A0A0H5QX69"/>
<organism evidence="3">
    <name type="scientific">Spongospora subterranea</name>
    <dbReference type="NCBI Taxonomy" id="70186"/>
    <lineage>
        <taxon>Eukaryota</taxon>
        <taxon>Sar</taxon>
        <taxon>Rhizaria</taxon>
        <taxon>Endomyxa</taxon>
        <taxon>Phytomyxea</taxon>
        <taxon>Plasmodiophorida</taxon>
        <taxon>Plasmodiophoridae</taxon>
        <taxon>Spongospora</taxon>
    </lineage>
</organism>
<accession>A0A0H5QX69</accession>
<dbReference type="GO" id="GO:0008270">
    <property type="term" value="F:zinc ion binding"/>
    <property type="evidence" value="ECO:0007669"/>
    <property type="project" value="UniProtKB-KW"/>
</dbReference>
<proteinExistence type="predicted"/>
<evidence type="ECO:0000259" key="2">
    <source>
        <dbReference type="PROSITE" id="PS50966"/>
    </source>
</evidence>
<protein>
    <recommendedName>
        <fullName evidence="2">SWIM-type domain-containing protein</fullName>
    </recommendedName>
</protein>
<evidence type="ECO:0000256" key="1">
    <source>
        <dbReference type="PROSITE-ProRule" id="PRU00325"/>
    </source>
</evidence>
<dbReference type="InterPro" id="IPR018289">
    <property type="entry name" value="MULE_transposase_dom"/>
</dbReference>